<keyword evidence="4" id="KW-0547">Nucleotide-binding</keyword>
<evidence type="ECO:0000256" key="2">
    <source>
        <dbReference type="ARBA" id="ARBA00006611"/>
    </source>
</evidence>
<feature type="domain" description="Type II secretion system protein GspE N-terminal" evidence="7">
    <location>
        <begin position="57"/>
        <end position="143"/>
    </location>
</feature>
<proteinExistence type="inferred from homology"/>
<dbReference type="EMBL" id="VBOY01000037">
    <property type="protein sequence ID" value="TMQ67544.1"/>
    <property type="molecule type" value="Genomic_DNA"/>
</dbReference>
<dbReference type="InterPro" id="IPR037257">
    <property type="entry name" value="T2SS_E_N_sf"/>
</dbReference>
<keyword evidence="5" id="KW-0067">ATP-binding</keyword>
<organism evidence="8 9">
    <name type="scientific">Eiseniibacteriota bacterium</name>
    <dbReference type="NCBI Taxonomy" id="2212470"/>
    <lineage>
        <taxon>Bacteria</taxon>
        <taxon>Candidatus Eiseniibacteriota</taxon>
    </lineage>
</organism>
<name>A0A538TV88_UNCEI</name>
<keyword evidence="3" id="KW-0963">Cytoplasm</keyword>
<dbReference type="GO" id="GO:0005737">
    <property type="term" value="C:cytoplasm"/>
    <property type="evidence" value="ECO:0007669"/>
    <property type="project" value="UniProtKB-SubCell"/>
</dbReference>
<dbReference type="GO" id="GO:0016887">
    <property type="term" value="F:ATP hydrolysis activity"/>
    <property type="evidence" value="ECO:0007669"/>
    <property type="project" value="InterPro"/>
</dbReference>
<dbReference type="Pfam" id="PF00437">
    <property type="entry name" value="T2SSE"/>
    <property type="match status" value="1"/>
</dbReference>
<accession>A0A538TV88</accession>
<comment type="similarity">
    <text evidence="2">Belongs to the GSP E family.</text>
</comment>
<dbReference type="Gene3D" id="3.30.450.90">
    <property type="match status" value="1"/>
</dbReference>
<dbReference type="FunFam" id="3.30.450.90:FF:000001">
    <property type="entry name" value="Type II secretion system ATPase GspE"/>
    <property type="match status" value="1"/>
</dbReference>
<dbReference type="InterPro" id="IPR001482">
    <property type="entry name" value="T2SS/T4SS_dom"/>
</dbReference>
<comment type="subcellular location">
    <subcellularLocation>
        <location evidence="1">Cytoplasm</location>
    </subcellularLocation>
</comment>
<protein>
    <submittedName>
        <fullName evidence="8">Type IV-A pilus assembly ATPase PilB</fullName>
    </submittedName>
</protein>
<feature type="domain" description="Bacterial type II secretion system protein E" evidence="6">
    <location>
        <begin position="172"/>
        <end position="554"/>
    </location>
</feature>
<comment type="caution">
    <text evidence="8">The sequence shown here is derived from an EMBL/GenBank/DDBJ whole genome shotgun (WGS) entry which is preliminary data.</text>
</comment>
<dbReference type="Pfam" id="PF05157">
    <property type="entry name" value="MshEN"/>
    <property type="match status" value="1"/>
</dbReference>
<dbReference type="Gene3D" id="3.40.50.300">
    <property type="entry name" value="P-loop containing nucleotide triphosphate hydrolases"/>
    <property type="match status" value="1"/>
</dbReference>
<dbReference type="GO" id="GO:0005886">
    <property type="term" value="C:plasma membrane"/>
    <property type="evidence" value="ECO:0007669"/>
    <property type="project" value="TreeGrafter"/>
</dbReference>
<dbReference type="AlphaFoldDB" id="A0A538TV88"/>
<dbReference type="GO" id="GO:0009297">
    <property type="term" value="P:pilus assembly"/>
    <property type="evidence" value="ECO:0007669"/>
    <property type="project" value="InterPro"/>
</dbReference>
<evidence type="ECO:0000256" key="4">
    <source>
        <dbReference type="ARBA" id="ARBA00022741"/>
    </source>
</evidence>
<dbReference type="InterPro" id="IPR007831">
    <property type="entry name" value="T2SS_GspE_N"/>
</dbReference>
<dbReference type="NCBIfam" id="TIGR02538">
    <property type="entry name" value="type_IV_pilB"/>
    <property type="match status" value="1"/>
</dbReference>
<reference evidence="8 9" key="1">
    <citation type="journal article" date="2019" name="Nat. Microbiol.">
        <title>Mediterranean grassland soil C-N compound turnover is dependent on rainfall and depth, and is mediated by genomically divergent microorganisms.</title>
        <authorList>
            <person name="Diamond S."/>
            <person name="Andeer P.F."/>
            <person name="Li Z."/>
            <person name="Crits-Christoph A."/>
            <person name="Burstein D."/>
            <person name="Anantharaman K."/>
            <person name="Lane K.R."/>
            <person name="Thomas B.C."/>
            <person name="Pan C."/>
            <person name="Northen T.R."/>
            <person name="Banfield J.F."/>
        </authorList>
    </citation>
    <scope>NUCLEOTIDE SEQUENCE [LARGE SCALE GENOMIC DNA]</scope>
    <source>
        <strain evidence="8">WS_8</strain>
    </source>
</reference>
<evidence type="ECO:0000259" key="6">
    <source>
        <dbReference type="Pfam" id="PF00437"/>
    </source>
</evidence>
<evidence type="ECO:0000256" key="5">
    <source>
        <dbReference type="ARBA" id="ARBA00022840"/>
    </source>
</evidence>
<evidence type="ECO:0000259" key="7">
    <source>
        <dbReference type="Pfam" id="PF05157"/>
    </source>
</evidence>
<sequence length="562" mass="61646">MQEDIGQKLLESRLIDENALQKAAQQMKNTGGSLTGNLVKIGAITEEALGEFLSRLYRTPAADLKGYEPDPALTRLLPGDVAIKFMALPLRKVGRRLVVAMANPSNIFAIDDIKFITGYEVEPHVVSEAMLKRAIDRAYDSAGTMADVMKGIEEDLSVVEEEDTTDADVGLADEAPIVKLVNSLIADAVRKGASDIHIEPYERTMRVRFRIDGVLQEMMAPPFKFKAAIISRLKIMAELDIAERRVPQDGRIKIKVLNRTIDLRVSALPTIFGEKIVMRILDKSNLNIDLEKLGFEPRSMKEFVAAIANPYGMVLVTGPTGSGKTTTLYSALSRINTPEVNVMTAEDPVEYNLDGINQVLVHEDIGLTFGAALKAFLRQDPNIIMVGEIRDLDTASIAVKAALTGHLVLSTLHTNDAPSAIGRLVDMGIEPFLVASSVNLVLAQRLVRRVCAGCKRPITLSDEVLDELQLDPNEVKNATLFEGEGCVDCSNTRYRGRQGVYEVMAMTPRIRDLVLERAAAGEIKKAAIEEGMLTLRRDGLQKLKRGLTTAEEILKETAADEV</sequence>
<gene>
    <name evidence="8" type="primary">pilB</name>
    <name evidence="8" type="ORF">E6K78_04530</name>
</gene>
<dbReference type="FunFam" id="3.40.50.300:FF:000398">
    <property type="entry name" value="Type IV pilus assembly ATPase PilB"/>
    <property type="match status" value="1"/>
</dbReference>
<dbReference type="PANTHER" id="PTHR30258">
    <property type="entry name" value="TYPE II SECRETION SYSTEM PROTEIN GSPE-RELATED"/>
    <property type="match status" value="1"/>
</dbReference>
<dbReference type="SUPFAM" id="SSF52540">
    <property type="entry name" value="P-loop containing nucleoside triphosphate hydrolases"/>
    <property type="match status" value="1"/>
</dbReference>
<evidence type="ECO:0000313" key="8">
    <source>
        <dbReference type="EMBL" id="TMQ67544.1"/>
    </source>
</evidence>
<dbReference type="GO" id="GO:0005524">
    <property type="term" value="F:ATP binding"/>
    <property type="evidence" value="ECO:0007669"/>
    <property type="project" value="UniProtKB-KW"/>
</dbReference>
<dbReference type="PANTHER" id="PTHR30258:SF1">
    <property type="entry name" value="PROTEIN TRANSPORT PROTEIN HOFB HOMOLOG"/>
    <property type="match status" value="1"/>
</dbReference>
<dbReference type="Proteomes" id="UP000316609">
    <property type="component" value="Unassembled WGS sequence"/>
</dbReference>
<evidence type="ECO:0000313" key="9">
    <source>
        <dbReference type="Proteomes" id="UP000316609"/>
    </source>
</evidence>
<dbReference type="CDD" id="cd01129">
    <property type="entry name" value="PulE-GspE-like"/>
    <property type="match status" value="1"/>
</dbReference>
<dbReference type="InterPro" id="IPR027417">
    <property type="entry name" value="P-loop_NTPase"/>
</dbReference>
<dbReference type="SUPFAM" id="SSF160246">
    <property type="entry name" value="EspE N-terminal domain-like"/>
    <property type="match status" value="1"/>
</dbReference>
<evidence type="ECO:0000256" key="1">
    <source>
        <dbReference type="ARBA" id="ARBA00004496"/>
    </source>
</evidence>
<evidence type="ECO:0000256" key="3">
    <source>
        <dbReference type="ARBA" id="ARBA00022490"/>
    </source>
</evidence>
<dbReference type="InterPro" id="IPR013374">
    <property type="entry name" value="ATPase_typ4_pilus-assembl_PilB"/>
</dbReference>
<dbReference type="Gene3D" id="3.30.300.160">
    <property type="entry name" value="Type II secretion system, protein E, N-terminal domain"/>
    <property type="match status" value="1"/>
</dbReference>